<keyword evidence="3 7" id="KW-0175">Coiled coil</keyword>
<evidence type="ECO:0000259" key="9">
    <source>
        <dbReference type="PROSITE" id="PS50067"/>
    </source>
</evidence>
<dbReference type="GO" id="GO:0005874">
    <property type="term" value="C:microtubule"/>
    <property type="evidence" value="ECO:0007669"/>
    <property type="project" value="UniProtKB-KW"/>
</dbReference>
<keyword evidence="6" id="KW-0493">Microtubule</keyword>
<evidence type="ECO:0000256" key="7">
    <source>
        <dbReference type="SAM" id="Coils"/>
    </source>
</evidence>
<keyword evidence="1 5" id="KW-0547">Nucleotide-binding</keyword>
<feature type="region of interest" description="Disordered" evidence="8">
    <location>
        <begin position="260"/>
        <end position="319"/>
    </location>
</feature>
<dbReference type="Pfam" id="PF00225">
    <property type="entry name" value="Kinesin"/>
    <property type="match status" value="2"/>
</dbReference>
<feature type="domain" description="Kinesin motor" evidence="9">
    <location>
        <begin position="10"/>
        <end position="433"/>
    </location>
</feature>
<dbReference type="PANTHER" id="PTHR47968:SF75">
    <property type="entry name" value="CENTROMERE-ASSOCIATED PROTEIN E"/>
    <property type="match status" value="1"/>
</dbReference>
<dbReference type="InterPro" id="IPR027640">
    <property type="entry name" value="Kinesin-like_fam"/>
</dbReference>
<comment type="similarity">
    <text evidence="5 6">Belongs to the TRAFAC class myosin-kinesin ATPase superfamily. Kinesin family.</text>
</comment>
<evidence type="ECO:0000313" key="10">
    <source>
        <dbReference type="EMBL" id="AIN98347.1"/>
    </source>
</evidence>
<evidence type="ECO:0000313" key="11">
    <source>
        <dbReference type="Proteomes" id="UP000063063"/>
    </source>
</evidence>
<dbReference type="GO" id="GO:0005524">
    <property type="term" value="F:ATP binding"/>
    <property type="evidence" value="ECO:0007669"/>
    <property type="project" value="UniProtKB-UniRule"/>
</dbReference>
<feature type="coiled-coil region" evidence="7">
    <location>
        <begin position="688"/>
        <end position="722"/>
    </location>
</feature>
<evidence type="ECO:0000256" key="6">
    <source>
        <dbReference type="RuleBase" id="RU000394"/>
    </source>
</evidence>
<dbReference type="GO" id="GO:0007018">
    <property type="term" value="P:microtubule-based movement"/>
    <property type="evidence" value="ECO:0007669"/>
    <property type="project" value="InterPro"/>
</dbReference>
<sequence length="892" mass="99122">MTSSTQRANTVEVAVRVRPIRRDLHESKTAWRVDATTLAEIAQPDNTFTFDRVYDADATTTEVYERHVRSNIVARVAQGYNGTVFAYGQTGSGKSYTMFGDTAARSPGLIRLAVHDLFKTLAAEQQQKPYMHTEVFVSVLEIYNELLRDLLRAGDAGGSRVNNAPPAAHARGRASASLSTATMPLSASSPILSIRENEYGMFVHNALRTQVSSEQECTTVIYTHAASRVSAATAMNEHSSRSHCVIRILVERSYYIEDALSEVDEEEDEDDSLSMQEEEEDDDGRASSTQTGRSGTSNTGSKEARRVGATTGQKTAKHKKKVISTLNMVDLAGSERVAKSGATGLRMIEGGHINKSLTTLATVIDRLASEVSHLHAGGAMPFIPYRDSRLTHLLKSAIGGNSFTVVLCCITPAIESSAESRSTLQFASRAKRIKNRVRVNEVANARTRVRELEVALRRAKKLLIAQTLYLWSKQLKIRNYETQLSDAGQTGAVLREFTPATYGPTLLMNQQQQQSMIIAQLTSQNDALQEEIRELKARLELVHESGDRGDGGETSANTGAGALAELASLRQSLQSTQQLLKEREANLKATQASLDELDDLCRELEGENKSQADKIKTLAQRNSEAEELMSAVEEEHGALQQEVTLLRSQLHQSQARLLEKHHGEDYVAELNKLHVEHQSLQYSYNQLKEKADREKTGLMQRLSRLTEHKHALEDELDEANDRGGIINSYLWRLLSAAAQATQGKPLQIKYPETTVRDSQVTEAVRSLTSLAMTLNCKHDDSTTAGESMHQLHRRIHVLEGQLLAKDAQRDVIIDAKLKRIQSLVLRLYRVNIALVEEMQQCFHDNELLFEIAMKTSKTQKKVERAGLTARSLEAALNRARFAQPPHKPLYHN</sequence>
<dbReference type="eggNOG" id="KOG0242">
    <property type="taxonomic scope" value="Eukaryota"/>
</dbReference>
<dbReference type="Gene3D" id="3.40.850.10">
    <property type="entry name" value="Kinesin motor domain"/>
    <property type="match status" value="1"/>
</dbReference>
<dbReference type="SMART" id="SM00129">
    <property type="entry name" value="KISc"/>
    <property type="match status" value="1"/>
</dbReference>
<evidence type="ECO:0000256" key="2">
    <source>
        <dbReference type="ARBA" id="ARBA00022840"/>
    </source>
</evidence>
<dbReference type="PRINTS" id="PR00380">
    <property type="entry name" value="KINESINHEAVY"/>
</dbReference>
<evidence type="ECO:0000256" key="8">
    <source>
        <dbReference type="SAM" id="MobiDB-lite"/>
    </source>
</evidence>
<dbReference type="EMBL" id="CP009391">
    <property type="protein sequence ID" value="AIN98347.1"/>
    <property type="molecule type" value="Genomic_DNA"/>
</dbReference>
<proteinExistence type="inferred from homology"/>
<name>A0A088RQF4_LEIPA</name>
<protein>
    <recommendedName>
        <fullName evidence="6">Kinesin-like protein</fullName>
    </recommendedName>
</protein>
<dbReference type="VEuPathDB" id="TriTrypDB:LPMP_220530"/>
<dbReference type="PANTHER" id="PTHR47968">
    <property type="entry name" value="CENTROMERE PROTEIN E"/>
    <property type="match status" value="1"/>
</dbReference>
<gene>
    <name evidence="10" type="ORF">LPMP_220530</name>
</gene>
<keyword evidence="11" id="KW-1185">Reference proteome</keyword>
<dbReference type="InterPro" id="IPR036961">
    <property type="entry name" value="Kinesin_motor_dom_sf"/>
</dbReference>
<dbReference type="GeneID" id="22575099"/>
<dbReference type="PROSITE" id="PS00411">
    <property type="entry name" value="KINESIN_MOTOR_1"/>
    <property type="match status" value="1"/>
</dbReference>
<dbReference type="PROSITE" id="PS50067">
    <property type="entry name" value="KINESIN_MOTOR_2"/>
    <property type="match status" value="1"/>
</dbReference>
<feature type="binding site" evidence="5">
    <location>
        <begin position="88"/>
        <end position="95"/>
    </location>
    <ligand>
        <name>ATP</name>
        <dbReference type="ChEBI" id="CHEBI:30616"/>
    </ligand>
</feature>
<dbReference type="RefSeq" id="XP_010699054.1">
    <property type="nucleotide sequence ID" value="XM_010700752.1"/>
</dbReference>
<accession>A0A088RQF4</accession>
<dbReference type="GO" id="GO:0016787">
    <property type="term" value="F:hydrolase activity"/>
    <property type="evidence" value="ECO:0007669"/>
    <property type="project" value="UniProtKB-KW"/>
</dbReference>
<dbReference type="VEuPathDB" id="TriTrypDB:LPAL13_220010300"/>
<dbReference type="InterPro" id="IPR001752">
    <property type="entry name" value="Kinesin_motor_dom"/>
</dbReference>
<feature type="coiled-coil region" evidence="7">
    <location>
        <begin position="518"/>
        <end position="649"/>
    </location>
</feature>
<organism evidence="10 11">
    <name type="scientific">Leishmania panamensis</name>
    <dbReference type="NCBI Taxonomy" id="5679"/>
    <lineage>
        <taxon>Eukaryota</taxon>
        <taxon>Discoba</taxon>
        <taxon>Euglenozoa</taxon>
        <taxon>Kinetoplastea</taxon>
        <taxon>Metakinetoplastina</taxon>
        <taxon>Trypanosomatida</taxon>
        <taxon>Trypanosomatidae</taxon>
        <taxon>Leishmaniinae</taxon>
        <taxon>Leishmania</taxon>
        <taxon>Leishmania guyanensis species complex</taxon>
    </lineage>
</organism>
<dbReference type="InterPro" id="IPR019821">
    <property type="entry name" value="Kinesin_motor_CS"/>
</dbReference>
<dbReference type="GO" id="GO:0003777">
    <property type="term" value="F:microtubule motor activity"/>
    <property type="evidence" value="ECO:0007669"/>
    <property type="project" value="InterPro"/>
</dbReference>
<evidence type="ECO:0000256" key="1">
    <source>
        <dbReference type="ARBA" id="ARBA00022741"/>
    </source>
</evidence>
<dbReference type="KEGG" id="lpan:LPMP_220530"/>
<dbReference type="OrthoDB" id="21525at2759"/>
<dbReference type="GO" id="GO:0008017">
    <property type="term" value="F:microtubule binding"/>
    <property type="evidence" value="ECO:0007669"/>
    <property type="project" value="InterPro"/>
</dbReference>
<evidence type="ECO:0000256" key="5">
    <source>
        <dbReference type="PROSITE-ProRule" id="PRU00283"/>
    </source>
</evidence>
<dbReference type="SUPFAM" id="SSF52540">
    <property type="entry name" value="P-loop containing nucleoside triphosphate hydrolases"/>
    <property type="match status" value="1"/>
</dbReference>
<evidence type="ECO:0000256" key="3">
    <source>
        <dbReference type="ARBA" id="ARBA00023054"/>
    </source>
</evidence>
<keyword evidence="10" id="KW-0413">Isomerase</keyword>
<keyword evidence="4 5" id="KW-0505">Motor protein</keyword>
<feature type="compositionally biased region" description="Polar residues" evidence="8">
    <location>
        <begin position="286"/>
        <end position="301"/>
    </location>
</feature>
<dbReference type="AlphaFoldDB" id="A0A088RQF4"/>
<reference evidence="10 11" key="1">
    <citation type="journal article" date="2015" name="Sci. Rep.">
        <title>The genome of Leishmania panamensis: insights into genomics of the L. (Viannia) subgenus.</title>
        <authorList>
            <person name="Llanes A."/>
            <person name="Restrepo C.M."/>
            <person name="Vecchio G.D."/>
            <person name="Anguizola F.J."/>
            <person name="Lleonart R."/>
        </authorList>
    </citation>
    <scope>NUCLEOTIDE SEQUENCE [LARGE SCALE GENOMIC DNA]</scope>
    <source>
        <strain evidence="10 11">MHOM/PA/94/PSC-1</strain>
    </source>
</reference>
<dbReference type="Proteomes" id="UP000063063">
    <property type="component" value="Chromosome 22"/>
</dbReference>
<dbReference type="InterPro" id="IPR027417">
    <property type="entry name" value="P-loop_NTPase"/>
</dbReference>
<feature type="compositionally biased region" description="Acidic residues" evidence="8">
    <location>
        <begin position="260"/>
        <end position="283"/>
    </location>
</feature>
<keyword evidence="2 5" id="KW-0067">ATP-binding</keyword>
<evidence type="ECO:0000256" key="4">
    <source>
        <dbReference type="ARBA" id="ARBA00023175"/>
    </source>
</evidence>
<dbReference type="Gene3D" id="1.10.287.1490">
    <property type="match status" value="1"/>
</dbReference>